<proteinExistence type="predicted"/>
<feature type="compositionally biased region" description="Polar residues" evidence="1">
    <location>
        <begin position="214"/>
        <end position="226"/>
    </location>
</feature>
<gene>
    <name evidence="2" type="ORF">F4Y08_12785</name>
</gene>
<evidence type="ECO:0000256" key="1">
    <source>
        <dbReference type="SAM" id="MobiDB-lite"/>
    </source>
</evidence>
<comment type="caution">
    <text evidence="2">The sequence shown here is derived from an EMBL/GenBank/DDBJ whole genome shotgun (WGS) entry which is preliminary data.</text>
</comment>
<accession>A0A6B1DV72</accession>
<feature type="region of interest" description="Disordered" evidence="1">
    <location>
        <begin position="203"/>
        <end position="248"/>
    </location>
</feature>
<sequence length="248" mass="26901">MSLTSRLHRPTVPPVRWRSTIVWAAGLGALLAFVSVRTASAGSAAQTFPGSNAVEAWPVLVPMLAASASLERAIEVFWNLVEWFLLRVGGWQAADLKRPDYTQLKSGLSLIIAGVMGVAITGYTDIRLLSYLQPQANGILDQVPVAWDVLLSGILLGTGTKPVHDLVGTLTRVKMLVGNLGLKQRERAGLFAADANYRTREAELHGTRSMAAHQPTQRTPQQQDVAATSAPDRPARRLIDDLDTRYNG</sequence>
<name>A0A6B1DV72_9CHLR</name>
<feature type="compositionally biased region" description="Basic and acidic residues" evidence="1">
    <location>
        <begin position="233"/>
        <end position="248"/>
    </location>
</feature>
<dbReference type="EMBL" id="VXPY01000091">
    <property type="protein sequence ID" value="MYD91191.1"/>
    <property type="molecule type" value="Genomic_DNA"/>
</dbReference>
<dbReference type="AlphaFoldDB" id="A0A6B1DV72"/>
<evidence type="ECO:0000313" key="2">
    <source>
        <dbReference type="EMBL" id="MYD91191.1"/>
    </source>
</evidence>
<reference evidence="2" key="1">
    <citation type="submission" date="2019-09" db="EMBL/GenBank/DDBJ databases">
        <title>Characterisation of the sponge microbiome using genome-centric metagenomics.</title>
        <authorList>
            <person name="Engelberts J.P."/>
            <person name="Robbins S.J."/>
            <person name="De Goeij J.M."/>
            <person name="Aranda M."/>
            <person name="Bell S.C."/>
            <person name="Webster N.S."/>
        </authorList>
    </citation>
    <scope>NUCLEOTIDE SEQUENCE</scope>
    <source>
        <strain evidence="2">SB0662_bin_9</strain>
    </source>
</reference>
<protein>
    <submittedName>
        <fullName evidence="2">Uncharacterized protein</fullName>
    </submittedName>
</protein>
<organism evidence="2">
    <name type="scientific">Caldilineaceae bacterium SB0662_bin_9</name>
    <dbReference type="NCBI Taxonomy" id="2605258"/>
    <lineage>
        <taxon>Bacteria</taxon>
        <taxon>Bacillati</taxon>
        <taxon>Chloroflexota</taxon>
        <taxon>Caldilineae</taxon>
        <taxon>Caldilineales</taxon>
        <taxon>Caldilineaceae</taxon>
    </lineage>
</organism>